<dbReference type="EMBL" id="JAUEPH010000001">
    <property type="protein sequence ID" value="MDN3202653.1"/>
    <property type="molecule type" value="Genomic_DNA"/>
</dbReference>
<dbReference type="PANTHER" id="PTHR43158">
    <property type="entry name" value="SKFA PEPTIDE EXPORT ATP-BINDING PROTEIN SKFE"/>
    <property type="match status" value="1"/>
</dbReference>
<sequence length="488" mass="55803">MSFFLHLFKGEVIWKGDKVIGNLSFFMSYGECWAILSKSGLRQSAFLKTILGRTLLKSGQINYSFAADYLDQMKSKGEVHSPQDLISYVSHEYKFRNKSNLQNFYFQQRFNSSEVDEALTVKEYLNQFGSPKPGEWTTKKVSELLKLNDLLDESILKLSNGETRRLDIALGLLKQPKLFLLDHPTTGLDRKSRETFGEILENIIAEGVHVILSCSEYEIPKGVTHVGYLEEGGLRVLQSEQLKSVRSKSFKYPIDRKELTHLSIGDLPLNQEMVKLKNVEIKYGAKIILKNLSWRVNAGERWQIKGPNGSGKSTLISLLIGENPQAYSQDIWLFEKKRGSGESIWDIKKPIGFVAPELARFFPSNQTCRKVILSGLFDTMGLFRKPSQEQYDLADRWVRLFGLESSENVLIQRASLRDQRWTLLARALIKKPKLLILDEASQGLDDLERQIFKETIETLCRNSNITVLYVSHYDSDVPKSIDKILDMS</sequence>
<evidence type="ECO:0000313" key="4">
    <source>
        <dbReference type="EMBL" id="MDN3202653.1"/>
    </source>
</evidence>
<dbReference type="InterPro" id="IPR027417">
    <property type="entry name" value="P-loop_NTPase"/>
</dbReference>
<keyword evidence="2 4" id="KW-0067">ATP-binding</keyword>
<evidence type="ECO:0000313" key="5">
    <source>
        <dbReference type="Proteomes" id="UP001171916"/>
    </source>
</evidence>
<feature type="domain" description="ABC transporter" evidence="3">
    <location>
        <begin position="2"/>
        <end position="256"/>
    </location>
</feature>
<comment type="caution">
    <text evidence="4">The sequence shown here is derived from an EMBL/GenBank/DDBJ whole genome shotgun (WGS) entry which is preliminary data.</text>
</comment>
<dbReference type="GO" id="GO:0005524">
    <property type="term" value="F:ATP binding"/>
    <property type="evidence" value="ECO:0007669"/>
    <property type="project" value="UniProtKB-KW"/>
</dbReference>
<dbReference type="RefSeq" id="WP_289998203.1">
    <property type="nucleotide sequence ID" value="NZ_JAUEPH010000001.1"/>
</dbReference>
<keyword evidence="1" id="KW-0547">Nucleotide-binding</keyword>
<gene>
    <name evidence="4" type="ORF">QVH07_00775</name>
</gene>
<name>A0ABT7Y814_9BACT</name>
<dbReference type="Proteomes" id="UP001171916">
    <property type="component" value="Unassembled WGS sequence"/>
</dbReference>
<evidence type="ECO:0000256" key="1">
    <source>
        <dbReference type="ARBA" id="ARBA00022741"/>
    </source>
</evidence>
<accession>A0ABT7Y814</accession>
<proteinExistence type="predicted"/>
<feature type="domain" description="ABC transporter" evidence="3">
    <location>
        <begin position="274"/>
        <end position="488"/>
    </location>
</feature>
<reference evidence="4" key="1">
    <citation type="submission" date="2023-06" db="EMBL/GenBank/DDBJ databases">
        <title>Robiginitalea aurantiacus sp. nov. and Algoriphagus sediminis sp. nov., isolated from coastal sediment.</title>
        <authorList>
            <person name="Zhou Z.Y."/>
            <person name="An J."/>
            <person name="Jia Y.W."/>
            <person name="Du Z.J."/>
        </authorList>
    </citation>
    <scope>NUCLEOTIDE SEQUENCE</scope>
    <source>
        <strain evidence="4">C2-7</strain>
    </source>
</reference>
<dbReference type="Gene3D" id="3.40.50.300">
    <property type="entry name" value="P-loop containing nucleotide triphosphate hydrolases"/>
    <property type="match status" value="2"/>
</dbReference>
<dbReference type="InterPro" id="IPR003593">
    <property type="entry name" value="AAA+_ATPase"/>
</dbReference>
<organism evidence="4 5">
    <name type="scientific">Algoriphagus sediminis</name>
    <dbReference type="NCBI Taxonomy" id="3057113"/>
    <lineage>
        <taxon>Bacteria</taxon>
        <taxon>Pseudomonadati</taxon>
        <taxon>Bacteroidota</taxon>
        <taxon>Cytophagia</taxon>
        <taxon>Cytophagales</taxon>
        <taxon>Cyclobacteriaceae</taxon>
        <taxon>Algoriphagus</taxon>
    </lineage>
</organism>
<keyword evidence="5" id="KW-1185">Reference proteome</keyword>
<evidence type="ECO:0000256" key="2">
    <source>
        <dbReference type="ARBA" id="ARBA00022840"/>
    </source>
</evidence>
<dbReference type="SMART" id="SM00382">
    <property type="entry name" value="AAA"/>
    <property type="match status" value="1"/>
</dbReference>
<dbReference type="SUPFAM" id="SSF52540">
    <property type="entry name" value="P-loop containing nucleoside triphosphate hydrolases"/>
    <property type="match status" value="2"/>
</dbReference>
<dbReference type="PANTHER" id="PTHR43158:SF2">
    <property type="entry name" value="SKFA PEPTIDE EXPORT ATP-BINDING PROTEIN SKFE"/>
    <property type="match status" value="1"/>
</dbReference>
<evidence type="ECO:0000259" key="3">
    <source>
        <dbReference type="PROSITE" id="PS50893"/>
    </source>
</evidence>
<dbReference type="InterPro" id="IPR003439">
    <property type="entry name" value="ABC_transporter-like_ATP-bd"/>
</dbReference>
<dbReference type="PROSITE" id="PS50893">
    <property type="entry name" value="ABC_TRANSPORTER_2"/>
    <property type="match status" value="2"/>
</dbReference>
<protein>
    <submittedName>
        <fullName evidence="4">ATP-binding cassette domain-containing protein</fullName>
    </submittedName>
</protein>
<dbReference type="Pfam" id="PF00005">
    <property type="entry name" value="ABC_tran"/>
    <property type="match status" value="2"/>
</dbReference>